<evidence type="ECO:0000313" key="4">
    <source>
        <dbReference type="EMBL" id="GAA1519297.1"/>
    </source>
</evidence>
<proteinExistence type="predicted"/>
<dbReference type="SUPFAM" id="SSF52172">
    <property type="entry name" value="CheY-like"/>
    <property type="match status" value="1"/>
</dbReference>
<gene>
    <name evidence="4" type="ORF">GCM10009690_23040</name>
</gene>
<dbReference type="InterPro" id="IPR001789">
    <property type="entry name" value="Sig_transdc_resp-reg_receiver"/>
</dbReference>
<keyword evidence="1 2" id="KW-0597">Phosphoprotein</keyword>
<dbReference type="PROSITE" id="PS50110">
    <property type="entry name" value="RESPONSE_REGULATORY"/>
    <property type="match status" value="1"/>
</dbReference>
<feature type="modified residue" description="4-aspartylphosphate" evidence="2">
    <location>
        <position position="67"/>
    </location>
</feature>
<dbReference type="InterPro" id="IPR011006">
    <property type="entry name" value="CheY-like_superfamily"/>
</dbReference>
<organism evidence="4 5">
    <name type="scientific">Brevibacterium permense</name>
    <dbReference type="NCBI Taxonomy" id="234834"/>
    <lineage>
        <taxon>Bacteria</taxon>
        <taxon>Bacillati</taxon>
        <taxon>Actinomycetota</taxon>
        <taxon>Actinomycetes</taxon>
        <taxon>Micrococcales</taxon>
        <taxon>Brevibacteriaceae</taxon>
        <taxon>Brevibacterium</taxon>
    </lineage>
</organism>
<keyword evidence="5" id="KW-1185">Reference proteome</keyword>
<evidence type="ECO:0000256" key="1">
    <source>
        <dbReference type="ARBA" id="ARBA00022553"/>
    </source>
</evidence>
<dbReference type="Pfam" id="PF00072">
    <property type="entry name" value="Response_reg"/>
    <property type="match status" value="1"/>
</dbReference>
<sequence length="133" mass="15004">MRQSEPEVREWGGMDSKNALVIEDDDDIRRLLEVVLEQSGYTVESVATGKLGLERFDEVERTLITVDLGLPDIDGLELLRQIRPRTVATILVISARATQRDSDASVEAGADAFLTKPFKPREIREFLQEMDTE</sequence>
<evidence type="ECO:0000259" key="3">
    <source>
        <dbReference type="PROSITE" id="PS50110"/>
    </source>
</evidence>
<dbReference type="InterPro" id="IPR050595">
    <property type="entry name" value="Bact_response_regulator"/>
</dbReference>
<comment type="caution">
    <text evidence="4">The sequence shown here is derived from an EMBL/GenBank/DDBJ whole genome shotgun (WGS) entry which is preliminary data.</text>
</comment>
<accession>A0ABN2AK57</accession>
<feature type="domain" description="Response regulatory" evidence="3">
    <location>
        <begin position="18"/>
        <end position="131"/>
    </location>
</feature>
<dbReference type="PANTHER" id="PTHR44591">
    <property type="entry name" value="STRESS RESPONSE REGULATOR PROTEIN 1"/>
    <property type="match status" value="1"/>
</dbReference>
<reference evidence="4 5" key="1">
    <citation type="journal article" date="2019" name="Int. J. Syst. Evol. Microbiol.">
        <title>The Global Catalogue of Microorganisms (GCM) 10K type strain sequencing project: providing services to taxonomists for standard genome sequencing and annotation.</title>
        <authorList>
            <consortium name="The Broad Institute Genomics Platform"/>
            <consortium name="The Broad Institute Genome Sequencing Center for Infectious Disease"/>
            <person name="Wu L."/>
            <person name="Ma J."/>
        </authorList>
    </citation>
    <scope>NUCLEOTIDE SEQUENCE [LARGE SCALE GENOMIC DNA]</scope>
    <source>
        <strain evidence="4 5">JCM 13318</strain>
    </source>
</reference>
<protein>
    <submittedName>
        <fullName evidence="4">Response regulator</fullName>
    </submittedName>
</protein>
<dbReference type="EMBL" id="BAAALX010000010">
    <property type="protein sequence ID" value="GAA1519297.1"/>
    <property type="molecule type" value="Genomic_DNA"/>
</dbReference>
<dbReference type="PANTHER" id="PTHR44591:SF3">
    <property type="entry name" value="RESPONSE REGULATORY DOMAIN-CONTAINING PROTEIN"/>
    <property type="match status" value="1"/>
</dbReference>
<evidence type="ECO:0000256" key="2">
    <source>
        <dbReference type="PROSITE-ProRule" id="PRU00169"/>
    </source>
</evidence>
<dbReference type="SMART" id="SM00448">
    <property type="entry name" value="REC"/>
    <property type="match status" value="1"/>
</dbReference>
<name>A0ABN2AK57_9MICO</name>
<evidence type="ECO:0000313" key="5">
    <source>
        <dbReference type="Proteomes" id="UP001500177"/>
    </source>
</evidence>
<dbReference type="Gene3D" id="3.40.50.2300">
    <property type="match status" value="1"/>
</dbReference>
<dbReference type="Proteomes" id="UP001500177">
    <property type="component" value="Unassembled WGS sequence"/>
</dbReference>